<evidence type="ECO:0000256" key="1">
    <source>
        <dbReference type="ARBA" id="ARBA00012807"/>
    </source>
</evidence>
<keyword evidence="3 11" id="KW-0489">Methyltransferase</keyword>
<keyword evidence="4 11" id="KW-0808">Transferase</keyword>
<dbReference type="PANTHER" id="PTHR23245:SF36">
    <property type="entry name" value="TRNA (GUANINE(37)-N1)-METHYLTRANSFERASE"/>
    <property type="match status" value="1"/>
</dbReference>
<evidence type="ECO:0000313" key="11">
    <source>
        <dbReference type="EMBL" id="TAJ44748.1"/>
    </source>
</evidence>
<proteinExistence type="predicted"/>
<dbReference type="Gene3D" id="3.40.50.150">
    <property type="entry name" value="Vaccinia Virus protein VP39"/>
    <property type="match status" value="1"/>
</dbReference>
<dbReference type="RefSeq" id="WP_130646549.1">
    <property type="nucleotide sequence ID" value="NZ_PGCL01000002.1"/>
</dbReference>
<dbReference type="InterPro" id="IPR056743">
    <property type="entry name" value="TRM5-TYW2-like_MTfase"/>
</dbReference>
<sequence>MRLKDALRETIPADDLKLLNSGYTVIGDIAVIQISEPLQPFRHEIAEAICSANHAVRRVIQKRSKLEGEWRVAHLEHLVGEGSLTLHHEFGFTYRLDLAEVFFNPRLASERMRVAAEVRSGERVFIPFCGVGPFAVPAAAKGADVVGIELNPDACRWFIENIRLNRVADRVQIIRGDVRRLPLCSEGGFDRAIVPTPYGLDTCFPYCARMVRNGGTVHFYTFRTPEEIEGLTAHFRSEGYDVRSTRRCGNVAPGVSRWVFDLVKKPE</sequence>
<dbReference type="PANTHER" id="PTHR23245">
    <property type="entry name" value="TRNA METHYLTRANSFERASE"/>
    <property type="match status" value="1"/>
</dbReference>
<accession>A0A483CTW0</accession>
<evidence type="ECO:0000256" key="6">
    <source>
        <dbReference type="ARBA" id="ARBA00022694"/>
    </source>
</evidence>
<evidence type="ECO:0000256" key="8">
    <source>
        <dbReference type="ARBA" id="ARBA00033392"/>
    </source>
</evidence>
<dbReference type="GO" id="GO:0052906">
    <property type="term" value="F:tRNA (guanine(37)-N1)-methyltransferase activity"/>
    <property type="evidence" value="ECO:0007669"/>
    <property type="project" value="UniProtKB-EC"/>
</dbReference>
<dbReference type="GO" id="GO:0005737">
    <property type="term" value="C:cytoplasm"/>
    <property type="evidence" value="ECO:0007669"/>
    <property type="project" value="TreeGrafter"/>
</dbReference>
<dbReference type="CDD" id="cd02440">
    <property type="entry name" value="AdoMet_MTases"/>
    <property type="match status" value="1"/>
</dbReference>
<evidence type="ECO:0000256" key="7">
    <source>
        <dbReference type="ARBA" id="ARBA00029736"/>
    </source>
</evidence>
<evidence type="ECO:0000256" key="9">
    <source>
        <dbReference type="ARBA" id="ARBA00047783"/>
    </source>
</evidence>
<feature type="domain" description="SAM-dependent methyltransferase TRM5/TYW2-type" evidence="10">
    <location>
        <begin position="23"/>
        <end position="267"/>
    </location>
</feature>
<keyword evidence="12" id="KW-1185">Reference proteome</keyword>
<keyword evidence="2" id="KW-0963">Cytoplasm</keyword>
<reference evidence="11 12" key="1">
    <citation type="submission" date="2017-11" db="EMBL/GenBank/DDBJ databases">
        <title>Isolation and Characterization of Methanofollis Species from Methane Seep Offshore SW Taiwan.</title>
        <authorList>
            <person name="Teng N.-H."/>
            <person name="Lai M.-C."/>
            <person name="Chen S.-C."/>
        </authorList>
    </citation>
    <scope>NUCLEOTIDE SEQUENCE [LARGE SCALE GENOMIC DNA]</scope>
    <source>
        <strain evidence="11 12">FWC-SCC2</strain>
    </source>
</reference>
<comment type="caution">
    <text evidence="11">The sequence shown here is derived from an EMBL/GenBank/DDBJ whole genome shotgun (WGS) entry which is preliminary data.</text>
</comment>
<dbReference type="EMBL" id="PGCL01000002">
    <property type="protein sequence ID" value="TAJ44748.1"/>
    <property type="molecule type" value="Genomic_DNA"/>
</dbReference>
<dbReference type="Gene3D" id="3.30.300.110">
    <property type="entry name" value="Met-10+ protein-like domains"/>
    <property type="match status" value="1"/>
</dbReference>
<dbReference type="InterPro" id="IPR029063">
    <property type="entry name" value="SAM-dependent_MTases_sf"/>
</dbReference>
<dbReference type="EC" id="2.1.1.228" evidence="1"/>
<dbReference type="GO" id="GO:0002939">
    <property type="term" value="P:tRNA N1-guanine methylation"/>
    <property type="evidence" value="ECO:0007669"/>
    <property type="project" value="TreeGrafter"/>
</dbReference>
<protein>
    <recommendedName>
        <fullName evidence="1">tRNA (guanine(37)-N(1))-methyltransferase</fullName>
        <ecNumber evidence="1">2.1.1.228</ecNumber>
    </recommendedName>
    <alternativeName>
        <fullName evidence="7">M1G-methyltransferase</fullName>
    </alternativeName>
    <alternativeName>
        <fullName evidence="8">tRNA [GM37] methyltransferase</fullName>
    </alternativeName>
</protein>
<dbReference type="OrthoDB" id="8079at2157"/>
<dbReference type="Pfam" id="PF25133">
    <property type="entry name" value="TYW2_N_2"/>
    <property type="match status" value="1"/>
</dbReference>
<evidence type="ECO:0000256" key="3">
    <source>
        <dbReference type="ARBA" id="ARBA00022603"/>
    </source>
</evidence>
<evidence type="ECO:0000256" key="4">
    <source>
        <dbReference type="ARBA" id="ARBA00022679"/>
    </source>
</evidence>
<dbReference type="SUPFAM" id="SSF53335">
    <property type="entry name" value="S-adenosyl-L-methionine-dependent methyltransferases"/>
    <property type="match status" value="1"/>
</dbReference>
<dbReference type="Proteomes" id="UP000292580">
    <property type="component" value="Unassembled WGS sequence"/>
</dbReference>
<evidence type="ECO:0000259" key="10">
    <source>
        <dbReference type="PROSITE" id="PS51684"/>
    </source>
</evidence>
<dbReference type="InterPro" id="IPR030382">
    <property type="entry name" value="MeTrfase_TRM5/TYW2"/>
</dbReference>
<keyword evidence="6" id="KW-0819">tRNA processing</keyword>
<gene>
    <name evidence="11" type="ORF">CUJ86_05475</name>
</gene>
<dbReference type="FunFam" id="3.30.300.110:FF:000001">
    <property type="entry name" value="tRNA (guanine(37)-N1)-methyltransferase"/>
    <property type="match status" value="1"/>
</dbReference>
<evidence type="ECO:0000313" key="12">
    <source>
        <dbReference type="Proteomes" id="UP000292580"/>
    </source>
</evidence>
<comment type="catalytic activity">
    <reaction evidence="9">
        <text>guanosine(37) in tRNA + S-adenosyl-L-methionine = N(1)-methylguanosine(37) in tRNA + S-adenosyl-L-homocysteine + H(+)</text>
        <dbReference type="Rhea" id="RHEA:36899"/>
        <dbReference type="Rhea" id="RHEA-COMP:10145"/>
        <dbReference type="Rhea" id="RHEA-COMP:10147"/>
        <dbReference type="ChEBI" id="CHEBI:15378"/>
        <dbReference type="ChEBI" id="CHEBI:57856"/>
        <dbReference type="ChEBI" id="CHEBI:59789"/>
        <dbReference type="ChEBI" id="CHEBI:73542"/>
        <dbReference type="ChEBI" id="CHEBI:74269"/>
        <dbReference type="EC" id="2.1.1.228"/>
    </reaction>
</comment>
<dbReference type="PROSITE" id="PS51684">
    <property type="entry name" value="SAM_MT_TRM5_TYW2"/>
    <property type="match status" value="1"/>
</dbReference>
<evidence type="ECO:0000256" key="2">
    <source>
        <dbReference type="ARBA" id="ARBA00022490"/>
    </source>
</evidence>
<dbReference type="AlphaFoldDB" id="A0A483CTW0"/>
<keyword evidence="5" id="KW-0949">S-adenosyl-L-methionine</keyword>
<dbReference type="Pfam" id="PF02475">
    <property type="entry name" value="TRM5-TYW2_MTfase"/>
    <property type="match status" value="1"/>
</dbReference>
<name>A0A483CTW0_9EURY</name>
<organism evidence="11 12">
    <name type="scientific">Methanofollis fontis</name>
    <dbReference type="NCBI Taxonomy" id="2052832"/>
    <lineage>
        <taxon>Archaea</taxon>
        <taxon>Methanobacteriati</taxon>
        <taxon>Methanobacteriota</taxon>
        <taxon>Stenosarchaea group</taxon>
        <taxon>Methanomicrobia</taxon>
        <taxon>Methanomicrobiales</taxon>
        <taxon>Methanomicrobiaceae</taxon>
        <taxon>Methanofollis</taxon>
    </lineage>
</organism>
<dbReference type="InterPro" id="IPR056744">
    <property type="entry name" value="TRM5/TYW2-like_N"/>
</dbReference>
<evidence type="ECO:0000256" key="5">
    <source>
        <dbReference type="ARBA" id="ARBA00022691"/>
    </source>
</evidence>